<dbReference type="AlphaFoldDB" id="A0A816SAL1"/>
<evidence type="ECO:0000259" key="1">
    <source>
        <dbReference type="PROSITE" id="PS50878"/>
    </source>
</evidence>
<accession>A0A816SAL1</accession>
<reference evidence="2" key="1">
    <citation type="submission" date="2021-02" db="EMBL/GenBank/DDBJ databases">
        <authorList>
            <person name="Nowell W R."/>
        </authorList>
    </citation>
    <scope>NUCLEOTIDE SEQUENCE</scope>
</reference>
<dbReference type="Pfam" id="PF00078">
    <property type="entry name" value="RVT_1"/>
    <property type="match status" value="1"/>
</dbReference>
<dbReference type="Proteomes" id="UP000663887">
    <property type="component" value="Unassembled WGS sequence"/>
</dbReference>
<sequence length="710" mass="81952">MLNKLDNLLAQMTEVNVHLSNLKVKYDKIDKIEQITLAKNDSDVLMKENLNLLTKQSMELKTEVIANNLMIFLALLRCKIVIAKEERTLDADFKVKLERYLIQMRKAKEAKASLSPFDFNLFCEILEEWETYPNLHSCFSSWQNFVHVSGKSKPKLLSYSILSFNVRGLDLRWQEVLFFISSFKFDILVLIETGENKHGGIVVLVREDIISSRIRCDLPNVCVVDIKGEEDFRLLDVYAPNSKSWSWDDLSLFLSKKCVIYGDFNVDIMQDGQIAESLLKWTDNHYLAPVIPSSATSLRSNRVIDYALVRGLNIDIRIYNGNTSSDHRPVISTIPFKAARQKLDKYHSALPIDLRSFLSYIRALSFRQIRTKCSILKKEVLFLKKIAKNELNRFFFSKLDYLLHIRNSSSPAAISFWHKTKRCLKPSSSSIHALINTSGEIIRENEQMCELAADYYESFFKSTNIMIPHPYTDSPPVMCDNMEEVIPEVTLDELMSTVHAKRKKKSLDAHGIANFMFNFLHSDHWSLLLKLYNYSFQNSILPSAWKDTRIILLAKKDHICPPSLTRLISLLDFFQKVGLLPDNQSGFRENFRLQTRLLLFLENLRSLMSNSSPISTIFVDFRTAFDQLWFAGCIGKLRCLSIPPAYLNWIYAWLLDRKRFIEINETRSRWFNIDKGCPQGSALSPTLFITYNCDLGSSLANCTSHLFADD</sequence>
<evidence type="ECO:0000313" key="2">
    <source>
        <dbReference type="EMBL" id="CAF2081447.1"/>
    </source>
</evidence>
<organism evidence="2 3">
    <name type="scientific">Rotaria magnacalcarata</name>
    <dbReference type="NCBI Taxonomy" id="392030"/>
    <lineage>
        <taxon>Eukaryota</taxon>
        <taxon>Metazoa</taxon>
        <taxon>Spiralia</taxon>
        <taxon>Gnathifera</taxon>
        <taxon>Rotifera</taxon>
        <taxon>Eurotatoria</taxon>
        <taxon>Bdelloidea</taxon>
        <taxon>Philodinida</taxon>
        <taxon>Philodinidae</taxon>
        <taxon>Rotaria</taxon>
    </lineage>
</organism>
<protein>
    <recommendedName>
        <fullName evidence="1">Reverse transcriptase domain-containing protein</fullName>
    </recommendedName>
</protein>
<dbReference type="PROSITE" id="PS50878">
    <property type="entry name" value="RT_POL"/>
    <property type="match status" value="1"/>
</dbReference>
<name>A0A816SAL1_9BILA</name>
<proteinExistence type="predicted"/>
<dbReference type="EMBL" id="CAJNRG010005953">
    <property type="protein sequence ID" value="CAF2081447.1"/>
    <property type="molecule type" value="Genomic_DNA"/>
</dbReference>
<dbReference type="Gene3D" id="3.60.10.10">
    <property type="entry name" value="Endonuclease/exonuclease/phosphatase"/>
    <property type="match status" value="1"/>
</dbReference>
<feature type="domain" description="Reverse transcriptase" evidence="1">
    <location>
        <begin position="534"/>
        <end position="710"/>
    </location>
</feature>
<dbReference type="InterPro" id="IPR000477">
    <property type="entry name" value="RT_dom"/>
</dbReference>
<dbReference type="PANTHER" id="PTHR19446">
    <property type="entry name" value="REVERSE TRANSCRIPTASES"/>
    <property type="match status" value="1"/>
</dbReference>
<dbReference type="InterPro" id="IPR036691">
    <property type="entry name" value="Endo/exonu/phosph_ase_sf"/>
</dbReference>
<dbReference type="SUPFAM" id="SSF56219">
    <property type="entry name" value="DNase I-like"/>
    <property type="match status" value="1"/>
</dbReference>
<evidence type="ECO:0000313" key="3">
    <source>
        <dbReference type="Proteomes" id="UP000663887"/>
    </source>
</evidence>
<comment type="caution">
    <text evidence="2">The sequence shown here is derived from an EMBL/GenBank/DDBJ whole genome shotgun (WGS) entry which is preliminary data.</text>
</comment>
<gene>
    <name evidence="2" type="ORF">XDN619_LOCUS14836</name>
</gene>